<accession>A0A2S7BFM7</accession>
<evidence type="ECO:0000313" key="3">
    <source>
        <dbReference type="Proteomes" id="UP000238908"/>
    </source>
</evidence>
<organism evidence="2 3">
    <name type="scientific">Xanthomonas dyei</name>
    <dbReference type="NCBI Taxonomy" id="743699"/>
    <lineage>
        <taxon>Bacteria</taxon>
        <taxon>Pseudomonadati</taxon>
        <taxon>Pseudomonadota</taxon>
        <taxon>Gammaproteobacteria</taxon>
        <taxon>Lysobacterales</taxon>
        <taxon>Lysobacteraceae</taxon>
        <taxon>Xanthomonas</taxon>
    </lineage>
</organism>
<feature type="non-terminal residue" evidence="2">
    <location>
        <position position="1"/>
    </location>
</feature>
<gene>
    <name evidence="2" type="ORF">XdyCFBP7245_23090</name>
</gene>
<sequence length="80" mass="8237">GNMGTFLSYTAFNNTASPGPQGQPAGSYMPSRIESNTNPVGSESRISNSNRTSGSALPSTEGAQEGTRGIANQRDSSRLG</sequence>
<feature type="compositionally biased region" description="Polar residues" evidence="1">
    <location>
        <begin position="33"/>
        <end position="62"/>
    </location>
</feature>
<reference evidence="2 3" key="1">
    <citation type="submission" date="2016-08" db="EMBL/GenBank/DDBJ databases">
        <authorList>
            <person name="Seilhamer J.J."/>
        </authorList>
    </citation>
    <scope>NUCLEOTIDE SEQUENCE [LARGE SCALE GENOMIC DNA]</scope>
    <source>
        <strain evidence="2 3">CFBP7245</strain>
    </source>
</reference>
<dbReference type="EMBL" id="MDEE01000094">
    <property type="protein sequence ID" value="PPU44049.1"/>
    <property type="molecule type" value="Genomic_DNA"/>
</dbReference>
<evidence type="ECO:0000313" key="2">
    <source>
        <dbReference type="EMBL" id="PPU44049.1"/>
    </source>
</evidence>
<evidence type="ECO:0000256" key="1">
    <source>
        <dbReference type="SAM" id="MobiDB-lite"/>
    </source>
</evidence>
<comment type="caution">
    <text evidence="2">The sequence shown here is derived from an EMBL/GenBank/DDBJ whole genome shotgun (WGS) entry which is preliminary data.</text>
</comment>
<dbReference type="Proteomes" id="UP000238908">
    <property type="component" value="Unassembled WGS sequence"/>
</dbReference>
<proteinExistence type="predicted"/>
<feature type="compositionally biased region" description="Polar residues" evidence="1">
    <location>
        <begin position="1"/>
        <end position="20"/>
    </location>
</feature>
<feature type="region of interest" description="Disordered" evidence="1">
    <location>
        <begin position="1"/>
        <end position="80"/>
    </location>
</feature>
<name>A0A2S7BFM7_9XANT</name>
<protein>
    <submittedName>
        <fullName evidence="2">Type IV secretion system protein virB6</fullName>
    </submittedName>
</protein>
<dbReference type="AlphaFoldDB" id="A0A2S7BFM7"/>